<dbReference type="InterPro" id="IPR015943">
    <property type="entry name" value="WD40/YVTN_repeat-like_dom_sf"/>
</dbReference>
<dbReference type="PANTHER" id="PTHR47199">
    <property type="entry name" value="PHOTOSYSTEM II STABILITY/ASSEMBLY FACTOR HCF136, CHLOROPLASTIC"/>
    <property type="match status" value="1"/>
</dbReference>
<evidence type="ECO:0000313" key="6">
    <source>
        <dbReference type="Proteomes" id="UP000245489"/>
    </source>
</evidence>
<evidence type="ECO:0000256" key="2">
    <source>
        <dbReference type="ARBA" id="ARBA00023276"/>
    </source>
</evidence>
<keyword evidence="2" id="KW-0604">Photosystem II</keyword>
<gene>
    <name evidence="5" type="ORF">LV89_03880</name>
</gene>
<feature type="domain" description="Photosynthesis system II assembly factor Ycf48/Hcf136-like" evidence="4">
    <location>
        <begin position="297"/>
        <end position="358"/>
    </location>
</feature>
<accession>A0A316EAX0</accession>
<evidence type="ECO:0000256" key="3">
    <source>
        <dbReference type="SAM" id="SignalP"/>
    </source>
</evidence>
<evidence type="ECO:0000256" key="1">
    <source>
        <dbReference type="ARBA" id="ARBA00022531"/>
    </source>
</evidence>
<name>A0A316EAX0_9BACT</name>
<protein>
    <submittedName>
        <fullName evidence="5">Photosystem II stability/assembly factor-like uncharacterized protein</fullName>
    </submittedName>
</protein>
<keyword evidence="3" id="KW-0732">Signal</keyword>
<dbReference type="GO" id="GO:0015979">
    <property type="term" value="P:photosynthesis"/>
    <property type="evidence" value="ECO:0007669"/>
    <property type="project" value="UniProtKB-KW"/>
</dbReference>
<dbReference type="Pfam" id="PF14870">
    <property type="entry name" value="PSII_BNR"/>
    <property type="match status" value="2"/>
</dbReference>
<organism evidence="5 6">
    <name type="scientific">Arcicella aurantiaca</name>
    <dbReference type="NCBI Taxonomy" id="591202"/>
    <lineage>
        <taxon>Bacteria</taxon>
        <taxon>Pseudomonadati</taxon>
        <taxon>Bacteroidota</taxon>
        <taxon>Cytophagia</taxon>
        <taxon>Cytophagales</taxon>
        <taxon>Flectobacillaceae</taxon>
        <taxon>Arcicella</taxon>
    </lineage>
</organism>
<dbReference type="SUPFAM" id="SSF110296">
    <property type="entry name" value="Oligoxyloglucan reducing end-specific cellobiohydrolase"/>
    <property type="match status" value="1"/>
</dbReference>
<feature type="chain" id="PRO_5016421532" evidence="3">
    <location>
        <begin position="26"/>
        <end position="363"/>
    </location>
</feature>
<comment type="caution">
    <text evidence="5">The sequence shown here is derived from an EMBL/GenBank/DDBJ whole genome shotgun (WGS) entry which is preliminary data.</text>
</comment>
<reference evidence="5 6" key="1">
    <citation type="submission" date="2018-05" db="EMBL/GenBank/DDBJ databases">
        <title>Genomic Encyclopedia of Archaeal and Bacterial Type Strains, Phase II (KMG-II): from individual species to whole genera.</title>
        <authorList>
            <person name="Goeker M."/>
        </authorList>
    </citation>
    <scope>NUCLEOTIDE SEQUENCE [LARGE SCALE GENOMIC DNA]</scope>
    <source>
        <strain evidence="5 6">DSM 22214</strain>
    </source>
</reference>
<keyword evidence="1" id="KW-0602">Photosynthesis</keyword>
<keyword evidence="6" id="KW-1185">Reference proteome</keyword>
<dbReference type="GO" id="GO:0009523">
    <property type="term" value="C:photosystem II"/>
    <property type="evidence" value="ECO:0007669"/>
    <property type="project" value="UniProtKB-KW"/>
</dbReference>
<dbReference type="Proteomes" id="UP000245489">
    <property type="component" value="Unassembled WGS sequence"/>
</dbReference>
<dbReference type="InterPro" id="IPR028203">
    <property type="entry name" value="PSII_CF48-like_dom"/>
</dbReference>
<dbReference type="AlphaFoldDB" id="A0A316EAX0"/>
<feature type="domain" description="Photosynthesis system II assembly factor Ycf48/Hcf136-like" evidence="4">
    <location>
        <begin position="131"/>
        <end position="190"/>
    </location>
</feature>
<dbReference type="PROSITE" id="PS51257">
    <property type="entry name" value="PROKAR_LIPOPROTEIN"/>
    <property type="match status" value="1"/>
</dbReference>
<dbReference type="PANTHER" id="PTHR47199:SF2">
    <property type="entry name" value="PHOTOSYSTEM II STABILITY_ASSEMBLY FACTOR HCF136, CHLOROPLASTIC"/>
    <property type="match status" value="1"/>
</dbReference>
<dbReference type="Gene3D" id="2.130.10.10">
    <property type="entry name" value="YVTN repeat-like/Quinoprotein amine dehydrogenase"/>
    <property type="match status" value="2"/>
</dbReference>
<feature type="signal peptide" evidence="3">
    <location>
        <begin position="1"/>
        <end position="25"/>
    </location>
</feature>
<evidence type="ECO:0000259" key="4">
    <source>
        <dbReference type="Pfam" id="PF14870"/>
    </source>
</evidence>
<sequence length="363" mass="40058">MKNNHQVWKKGVILALFSLIFSACKEVEVEAGEAESNIYINLQHSGTTENLRSVHFFDASNGLTVGTTGGLYRTANGGQSWTKTFPIPMDTAKSIIDTTIVYNRIYFQNSQNGWILGTYNARTATSTTVAARKTALLKTQNGGVTWVNKNFDATVKTFTAIRFFDENIGYVIGNTGLIYKTNDGGNTWTQQISGVTSNLRDITIISSTTAMIVGPNGVLLKTQNGGETWEKLTTPGSRAFYKIKFINSLYGYIVGGGEGNTPNADKAFVYKIDIHGNFTDLTNRYYSVFYLYGVHSSTDGNELWTAGHLGQIFRSKDGGKTWSDELSKSQRSEILYDISFPTERIGYFVGDGGVVLKVDLDRE</sequence>
<dbReference type="EMBL" id="QGGO01000026">
    <property type="protein sequence ID" value="PWK20070.1"/>
    <property type="molecule type" value="Genomic_DNA"/>
</dbReference>
<evidence type="ECO:0000313" key="5">
    <source>
        <dbReference type="EMBL" id="PWK20070.1"/>
    </source>
</evidence>
<dbReference type="OrthoDB" id="9757809at2"/>
<proteinExistence type="predicted"/>
<dbReference type="RefSeq" id="WP_158279634.1">
    <property type="nucleotide sequence ID" value="NZ_QGGO01000026.1"/>
</dbReference>